<proteinExistence type="predicted"/>
<gene>
    <name evidence="2" type="ORF">Tci_934721</name>
</gene>
<protein>
    <submittedName>
        <fullName evidence="2">Uncharacterized protein</fullName>
    </submittedName>
</protein>
<evidence type="ECO:0000313" key="2">
    <source>
        <dbReference type="EMBL" id="GFD62752.1"/>
    </source>
</evidence>
<feature type="region of interest" description="Disordered" evidence="1">
    <location>
        <begin position="1"/>
        <end position="27"/>
    </location>
</feature>
<organism evidence="2">
    <name type="scientific">Tanacetum cinerariifolium</name>
    <name type="common">Dalmatian daisy</name>
    <name type="synonym">Chrysanthemum cinerariifolium</name>
    <dbReference type="NCBI Taxonomy" id="118510"/>
    <lineage>
        <taxon>Eukaryota</taxon>
        <taxon>Viridiplantae</taxon>
        <taxon>Streptophyta</taxon>
        <taxon>Embryophyta</taxon>
        <taxon>Tracheophyta</taxon>
        <taxon>Spermatophyta</taxon>
        <taxon>Magnoliopsida</taxon>
        <taxon>eudicotyledons</taxon>
        <taxon>Gunneridae</taxon>
        <taxon>Pentapetalae</taxon>
        <taxon>asterids</taxon>
        <taxon>campanulids</taxon>
        <taxon>Asterales</taxon>
        <taxon>Asteraceae</taxon>
        <taxon>Asteroideae</taxon>
        <taxon>Anthemideae</taxon>
        <taxon>Anthemidinae</taxon>
        <taxon>Tanacetum</taxon>
    </lineage>
</organism>
<dbReference type="EMBL" id="BKCJ011941913">
    <property type="protein sequence ID" value="GFD62752.1"/>
    <property type="molecule type" value="Genomic_DNA"/>
</dbReference>
<feature type="compositionally biased region" description="Acidic residues" evidence="1">
    <location>
        <begin position="10"/>
        <end position="27"/>
    </location>
</feature>
<comment type="caution">
    <text evidence="2">The sequence shown here is derived from an EMBL/GenBank/DDBJ whole genome shotgun (WGS) entry which is preliminary data.</text>
</comment>
<reference evidence="2" key="1">
    <citation type="journal article" date="2019" name="Sci. Rep.">
        <title>Draft genome of Tanacetum cinerariifolium, the natural source of mosquito coil.</title>
        <authorList>
            <person name="Yamashiro T."/>
            <person name="Shiraishi A."/>
            <person name="Satake H."/>
            <person name="Nakayama K."/>
        </authorList>
    </citation>
    <scope>NUCLEOTIDE SEQUENCE</scope>
</reference>
<evidence type="ECO:0000256" key="1">
    <source>
        <dbReference type="SAM" id="MobiDB-lite"/>
    </source>
</evidence>
<sequence length="27" mass="3165">MPESDFEMHPEDDDDKDPEEDPVDYPA</sequence>
<accession>A0A699XRQ6</accession>
<name>A0A699XRQ6_TANCI</name>
<feature type="non-terminal residue" evidence="2">
    <location>
        <position position="27"/>
    </location>
</feature>
<dbReference type="AlphaFoldDB" id="A0A699XRQ6"/>